<dbReference type="InterPro" id="IPR000477">
    <property type="entry name" value="RT_dom"/>
</dbReference>
<dbReference type="InterPro" id="IPR053134">
    <property type="entry name" value="RNA-dir_DNA_polymerase"/>
</dbReference>
<dbReference type="EMBL" id="KZ451978">
    <property type="protein sequence ID" value="PKA55828.1"/>
    <property type="molecule type" value="Genomic_DNA"/>
</dbReference>
<evidence type="ECO:0000313" key="2">
    <source>
        <dbReference type="EMBL" id="PKA55828.1"/>
    </source>
</evidence>
<protein>
    <recommendedName>
        <fullName evidence="1">Reverse transcriptase domain-containing protein</fullName>
    </recommendedName>
</protein>
<keyword evidence="3" id="KW-1185">Reference proteome</keyword>
<organism evidence="2 3">
    <name type="scientific">Apostasia shenzhenica</name>
    <dbReference type="NCBI Taxonomy" id="1088818"/>
    <lineage>
        <taxon>Eukaryota</taxon>
        <taxon>Viridiplantae</taxon>
        <taxon>Streptophyta</taxon>
        <taxon>Embryophyta</taxon>
        <taxon>Tracheophyta</taxon>
        <taxon>Spermatophyta</taxon>
        <taxon>Magnoliopsida</taxon>
        <taxon>Liliopsida</taxon>
        <taxon>Asparagales</taxon>
        <taxon>Orchidaceae</taxon>
        <taxon>Apostasioideae</taxon>
        <taxon>Apostasia</taxon>
    </lineage>
</organism>
<dbReference type="PANTHER" id="PTHR24559">
    <property type="entry name" value="TRANSPOSON TY3-I GAG-POL POLYPROTEIN"/>
    <property type="match status" value="1"/>
</dbReference>
<dbReference type="Pfam" id="PF00078">
    <property type="entry name" value="RVT_1"/>
    <property type="match status" value="1"/>
</dbReference>
<reference evidence="2 3" key="1">
    <citation type="journal article" date="2017" name="Nature">
        <title>The Apostasia genome and the evolution of orchids.</title>
        <authorList>
            <person name="Zhang G.Q."/>
            <person name="Liu K.W."/>
            <person name="Li Z."/>
            <person name="Lohaus R."/>
            <person name="Hsiao Y.Y."/>
            <person name="Niu S.C."/>
            <person name="Wang J.Y."/>
            <person name="Lin Y.C."/>
            <person name="Xu Q."/>
            <person name="Chen L.J."/>
            <person name="Yoshida K."/>
            <person name="Fujiwara S."/>
            <person name="Wang Z.W."/>
            <person name="Zhang Y.Q."/>
            <person name="Mitsuda N."/>
            <person name="Wang M."/>
            <person name="Liu G.H."/>
            <person name="Pecoraro L."/>
            <person name="Huang H.X."/>
            <person name="Xiao X.J."/>
            <person name="Lin M."/>
            <person name="Wu X.Y."/>
            <person name="Wu W.L."/>
            <person name="Chen Y.Y."/>
            <person name="Chang S.B."/>
            <person name="Sakamoto S."/>
            <person name="Ohme-Takagi M."/>
            <person name="Yagi M."/>
            <person name="Zeng S.J."/>
            <person name="Shen C.Y."/>
            <person name="Yeh C.M."/>
            <person name="Luo Y.B."/>
            <person name="Tsai W.C."/>
            <person name="Van de Peer Y."/>
            <person name="Liu Z.J."/>
        </authorList>
    </citation>
    <scope>NUCLEOTIDE SEQUENCE [LARGE SCALE GENOMIC DNA]</scope>
    <source>
        <strain evidence="3">cv. Shenzhen</strain>
        <tissue evidence="2">Stem</tissue>
    </source>
</reference>
<accession>A0A2I0AJV9</accession>
<dbReference type="InterPro" id="IPR043128">
    <property type="entry name" value="Rev_trsase/Diguanyl_cyclase"/>
</dbReference>
<dbReference type="PANTHER" id="PTHR24559:SF439">
    <property type="entry name" value="RETROTRANSPOSON, UNCLASSIFIED-LIKE PROTEIN"/>
    <property type="match status" value="1"/>
</dbReference>
<evidence type="ECO:0000313" key="3">
    <source>
        <dbReference type="Proteomes" id="UP000236161"/>
    </source>
</evidence>
<dbReference type="AlphaFoldDB" id="A0A2I0AJV9"/>
<gene>
    <name evidence="2" type="ORF">AXF42_Ash012120</name>
</gene>
<dbReference type="InterPro" id="IPR043502">
    <property type="entry name" value="DNA/RNA_pol_sf"/>
</dbReference>
<dbReference type="Gene3D" id="3.10.10.10">
    <property type="entry name" value="HIV Type 1 Reverse Transcriptase, subunit A, domain 1"/>
    <property type="match status" value="1"/>
</dbReference>
<name>A0A2I0AJV9_9ASPA</name>
<feature type="domain" description="Reverse transcriptase" evidence="1">
    <location>
        <begin position="2"/>
        <end position="93"/>
    </location>
</feature>
<dbReference type="Gene3D" id="3.30.70.270">
    <property type="match status" value="1"/>
</dbReference>
<dbReference type="OrthoDB" id="776461at2759"/>
<dbReference type="CDD" id="cd01647">
    <property type="entry name" value="RT_LTR"/>
    <property type="match status" value="1"/>
</dbReference>
<sequence length="93" mass="11052">MFSFINEFSGYNQIKIALEDEKHTTFRTPICIVCYTVISFGLKNIGATYQRVMTKIIDNLIHDKVEYYVDHLIVKSKDRHNHLEDLRTIFKRL</sequence>
<dbReference type="SUPFAM" id="SSF56672">
    <property type="entry name" value="DNA/RNA polymerases"/>
    <property type="match status" value="1"/>
</dbReference>
<evidence type="ECO:0000259" key="1">
    <source>
        <dbReference type="Pfam" id="PF00078"/>
    </source>
</evidence>
<dbReference type="Proteomes" id="UP000236161">
    <property type="component" value="Unassembled WGS sequence"/>
</dbReference>
<proteinExistence type="predicted"/>